<gene>
    <name evidence="1" type="ORF">F383_26461</name>
</gene>
<proteinExistence type="predicted"/>
<protein>
    <submittedName>
        <fullName evidence="1">Uncharacterized protein</fullName>
    </submittedName>
</protein>
<evidence type="ECO:0000313" key="1">
    <source>
        <dbReference type="EMBL" id="KHG21860.1"/>
    </source>
</evidence>
<reference evidence="2" key="1">
    <citation type="submission" date="2014-09" db="EMBL/GenBank/DDBJ databases">
        <authorList>
            <person name="Mudge J."/>
            <person name="Ramaraj T."/>
            <person name="Lindquist I.E."/>
            <person name="Bharti A.K."/>
            <person name="Sundararajan A."/>
            <person name="Cameron C.T."/>
            <person name="Woodward J.E."/>
            <person name="May G.D."/>
            <person name="Brubaker C."/>
            <person name="Broadhvest J."/>
            <person name="Wilkins T.A."/>
        </authorList>
    </citation>
    <scope>NUCLEOTIDE SEQUENCE</scope>
    <source>
        <strain evidence="2">cv. AKA8401</strain>
    </source>
</reference>
<accession>A0A0B0PAE0</accession>
<dbReference type="EMBL" id="KN419862">
    <property type="protein sequence ID" value="KHG21860.1"/>
    <property type="molecule type" value="Genomic_DNA"/>
</dbReference>
<evidence type="ECO:0000313" key="2">
    <source>
        <dbReference type="Proteomes" id="UP000032142"/>
    </source>
</evidence>
<organism evidence="1 2">
    <name type="scientific">Gossypium arboreum</name>
    <name type="common">Tree cotton</name>
    <name type="synonym">Gossypium nanking</name>
    <dbReference type="NCBI Taxonomy" id="29729"/>
    <lineage>
        <taxon>Eukaryota</taxon>
        <taxon>Viridiplantae</taxon>
        <taxon>Streptophyta</taxon>
        <taxon>Embryophyta</taxon>
        <taxon>Tracheophyta</taxon>
        <taxon>Spermatophyta</taxon>
        <taxon>Magnoliopsida</taxon>
        <taxon>eudicotyledons</taxon>
        <taxon>Gunneridae</taxon>
        <taxon>Pentapetalae</taxon>
        <taxon>rosids</taxon>
        <taxon>malvids</taxon>
        <taxon>Malvales</taxon>
        <taxon>Malvaceae</taxon>
        <taxon>Malvoideae</taxon>
        <taxon>Gossypium</taxon>
    </lineage>
</organism>
<keyword evidence="2" id="KW-1185">Reference proteome</keyword>
<sequence length="19" mass="2266">MLQIEVLKYCKLKCINIVN</sequence>
<dbReference type="Proteomes" id="UP000032142">
    <property type="component" value="Unassembled WGS sequence"/>
</dbReference>
<dbReference type="AlphaFoldDB" id="A0A0B0PAE0"/>
<name>A0A0B0PAE0_GOSAR</name>